<dbReference type="KEGG" id="step:IC006_0316"/>
<accession>A0A510DS73</accession>
<dbReference type="GeneID" id="41714198"/>
<evidence type="ECO:0000313" key="3">
    <source>
        <dbReference type="Proteomes" id="UP000322983"/>
    </source>
</evidence>
<dbReference type="RefSeq" id="WP_232048960.1">
    <property type="nucleotide sequence ID" value="NZ_AP018929.1"/>
</dbReference>
<keyword evidence="3" id="KW-1185">Reference proteome</keyword>
<dbReference type="InterPro" id="IPR018977">
    <property type="entry name" value="NurA_domain"/>
</dbReference>
<evidence type="ECO:0000259" key="1">
    <source>
        <dbReference type="SMART" id="SM00933"/>
    </source>
</evidence>
<dbReference type="EMBL" id="AP018929">
    <property type="protein sequence ID" value="BBG23032.1"/>
    <property type="molecule type" value="Genomic_DNA"/>
</dbReference>
<name>A0A510DS73_9CREN</name>
<reference evidence="2 3" key="1">
    <citation type="journal article" date="2020" name="Int. J. Syst. Evol. Microbiol.">
        <title>Sulfuracidifex tepidarius gen. nov., sp. nov. and transfer of Sulfolobus metallicus Huber and Stetter 1992 to the genus Sulfuracidifex as Sulfuracidifex metallicus comb. nov.</title>
        <authorList>
            <person name="Itoh T."/>
            <person name="Miura T."/>
            <person name="Sakai H.D."/>
            <person name="Kato S."/>
            <person name="Ohkuma M."/>
            <person name="Takashina T."/>
        </authorList>
    </citation>
    <scope>NUCLEOTIDE SEQUENCE [LARGE SCALE GENOMIC DNA]</scope>
    <source>
        <strain evidence="2 3">IC-006</strain>
    </source>
</reference>
<sequence>MGLEDVIEKLMKALAEASKDEPYLGVMQKVDVVDSTPVYEDGELGECEPLNEFAYLDTSSRVIQVKGANIYMASLYGNDNGIHVMVPSDSLVPFIAVKGSKKALEKVKAALGDLLVTENVNGVEYDLEYKDDNILDELRISLENHFIETSKNVVVVDGPVVPGPYLEMVGEPYRSAFEELASRRRREKLVGVVKRLSFTRKLSREEKVGSKFPRLLGSTDDVIVHEMSKSVKSDVFFTPVYKEEVNLKGGKVTRYMVYVKVRDSVFRVESTDRELLCRGVFTSARNASIRGIPTFIEVADKMSKRLSASTFVLSFVYAKTMLGVNYEDWNSFVEAKRDLNE</sequence>
<evidence type="ECO:0000313" key="2">
    <source>
        <dbReference type="EMBL" id="BBG23032.1"/>
    </source>
</evidence>
<organism evidence="2 3">
    <name type="scientific">Sulfuracidifex tepidarius</name>
    <dbReference type="NCBI Taxonomy" id="1294262"/>
    <lineage>
        <taxon>Archaea</taxon>
        <taxon>Thermoproteota</taxon>
        <taxon>Thermoprotei</taxon>
        <taxon>Sulfolobales</taxon>
        <taxon>Sulfolobaceae</taxon>
        <taxon>Sulfuracidifex</taxon>
    </lineage>
</organism>
<proteinExistence type="predicted"/>
<dbReference type="Proteomes" id="UP000322983">
    <property type="component" value="Chromosome"/>
</dbReference>
<feature type="domain" description="NurA" evidence="1">
    <location>
        <begin position="51"/>
        <end position="305"/>
    </location>
</feature>
<protein>
    <recommendedName>
        <fullName evidence="1">NurA domain-containing protein</fullName>
    </recommendedName>
</protein>
<dbReference type="Pfam" id="PF09376">
    <property type="entry name" value="NurA"/>
    <property type="match status" value="1"/>
</dbReference>
<dbReference type="AlphaFoldDB" id="A0A510DS73"/>
<dbReference type="SMART" id="SM00933">
    <property type="entry name" value="NurA"/>
    <property type="match status" value="1"/>
</dbReference>
<dbReference type="STRING" id="1294262.GCA_001316085_02800"/>
<gene>
    <name evidence="2" type="ORF">IC006_0316</name>
</gene>